<evidence type="ECO:0000313" key="6">
    <source>
        <dbReference type="Proteomes" id="UP000317043"/>
    </source>
</evidence>
<dbReference type="InterPro" id="IPR038726">
    <property type="entry name" value="PDDEXK_AddAB-type"/>
</dbReference>
<dbReference type="Gene3D" id="3.90.320.10">
    <property type="match status" value="1"/>
</dbReference>
<dbReference type="GO" id="GO:0006281">
    <property type="term" value="P:DNA repair"/>
    <property type="evidence" value="ECO:0007669"/>
    <property type="project" value="UniProtKB-KW"/>
</dbReference>
<gene>
    <name evidence="5" type="ORF">FB566_0642</name>
</gene>
<comment type="caution">
    <text evidence="5">The sequence shown here is derived from an EMBL/GenBank/DDBJ whole genome shotgun (WGS) entry which is preliminary data.</text>
</comment>
<keyword evidence="3" id="KW-0234">DNA repair</keyword>
<dbReference type="GO" id="GO:0004386">
    <property type="term" value="F:helicase activity"/>
    <property type="evidence" value="ECO:0007669"/>
    <property type="project" value="UniProtKB-KW"/>
</dbReference>
<keyword evidence="2" id="KW-0067">ATP-binding</keyword>
<dbReference type="OrthoDB" id="3588062at2"/>
<dbReference type="Proteomes" id="UP000317043">
    <property type="component" value="Unassembled WGS sequence"/>
</dbReference>
<feature type="domain" description="PD-(D/E)XK endonuclease-like" evidence="4">
    <location>
        <begin position="295"/>
        <end position="536"/>
    </location>
</feature>
<keyword evidence="2" id="KW-0347">Helicase</keyword>
<keyword evidence="1" id="KW-0227">DNA damage</keyword>
<proteinExistence type="predicted"/>
<organism evidence="5 6">
    <name type="scientific">Stackebrandtia endophytica</name>
    <dbReference type="NCBI Taxonomy" id="1496996"/>
    <lineage>
        <taxon>Bacteria</taxon>
        <taxon>Bacillati</taxon>
        <taxon>Actinomycetota</taxon>
        <taxon>Actinomycetes</taxon>
        <taxon>Glycomycetales</taxon>
        <taxon>Glycomycetaceae</taxon>
        <taxon>Stackebrandtia</taxon>
    </lineage>
</organism>
<dbReference type="InterPro" id="IPR011604">
    <property type="entry name" value="PDDEXK-like_dom_sf"/>
</dbReference>
<evidence type="ECO:0000256" key="2">
    <source>
        <dbReference type="ARBA" id="ARBA00022806"/>
    </source>
</evidence>
<name>A0A543ARD9_9ACTN</name>
<protein>
    <submittedName>
        <fullName evidence="5">PD-(D/E)XK nuclease superfamily protein</fullName>
    </submittedName>
</protein>
<dbReference type="Pfam" id="PF12705">
    <property type="entry name" value="PDDEXK_1"/>
    <property type="match status" value="1"/>
</dbReference>
<evidence type="ECO:0000313" key="5">
    <source>
        <dbReference type="EMBL" id="TQL75147.1"/>
    </source>
</evidence>
<evidence type="ECO:0000259" key="4">
    <source>
        <dbReference type="Pfam" id="PF12705"/>
    </source>
</evidence>
<keyword evidence="2" id="KW-0378">Hydrolase</keyword>
<evidence type="ECO:0000256" key="3">
    <source>
        <dbReference type="ARBA" id="ARBA00023204"/>
    </source>
</evidence>
<dbReference type="RefSeq" id="WP_142034798.1">
    <property type="nucleotide sequence ID" value="NZ_JBHTGS010000001.1"/>
</dbReference>
<sequence length="545" mass="60371">MGWLCSQTPCTVVGVTEETKLQTETRTRLVKRLNLSDLSPGACPAFRTRKPGSRVKTPRQRTVDAPFLLGAIREGVIRRLLGGKDRNELQGWLSSRFPRLTSTESEWLLEAIGGFPDPSGDGLRILEGPVVLQKSCGECVWELTAWGIWAASDDGEQRRIYLLRYSDHAAPYELARIAAAALCAANGVSAETPRPWEWHHQPHRLRDNELQPRHIEVVEYFVGNRTGRERFSGPPSLARTLYDTNAKDAARTARKHEVRRPGRDCDGCALIPDCPEVPTIRGLLGVSASGADRGTWSATNGRYYSQCPRRDHLHRQHLPGAPQSIPEQVGRAVDARLTALHRRGRTCTLNDVPWTAADWRNHDFELSAEQSTVAATALSRHASELCPLRNGASIESVQPVVDLIAFDPDCNTVVHAQPDLLYREEGEWVWRETKVTQRLPWTSEDLLAGRHRIQLAIAVLMMSDGVLGEAPASRVELETLNDGGCDIEYIDVTDPAEVDRAREVISAVTAPWRVNRSTDTNPGEACRWCPYANSCPDAAIDGGSA</sequence>
<keyword evidence="6" id="KW-1185">Reference proteome</keyword>
<evidence type="ECO:0000256" key="1">
    <source>
        <dbReference type="ARBA" id="ARBA00022763"/>
    </source>
</evidence>
<dbReference type="AlphaFoldDB" id="A0A543ARD9"/>
<dbReference type="InParanoid" id="A0A543ARD9"/>
<accession>A0A543ARD9</accession>
<keyword evidence="2" id="KW-0547">Nucleotide-binding</keyword>
<reference evidence="5 6" key="1">
    <citation type="submission" date="2019-06" db="EMBL/GenBank/DDBJ databases">
        <title>Sequencing the genomes of 1000 actinobacteria strains.</title>
        <authorList>
            <person name="Klenk H.-P."/>
        </authorList>
    </citation>
    <scope>NUCLEOTIDE SEQUENCE [LARGE SCALE GENOMIC DNA]</scope>
    <source>
        <strain evidence="5 6">DSM 45928</strain>
    </source>
</reference>
<dbReference type="EMBL" id="VFOW01000001">
    <property type="protein sequence ID" value="TQL75147.1"/>
    <property type="molecule type" value="Genomic_DNA"/>
</dbReference>